<keyword evidence="1" id="KW-0732">Signal</keyword>
<dbReference type="EMBL" id="GIFC01006304">
    <property type="protein sequence ID" value="MXU88387.1"/>
    <property type="molecule type" value="Transcribed_RNA"/>
</dbReference>
<protein>
    <submittedName>
        <fullName evidence="2">Putative secreted protein</fullName>
    </submittedName>
</protein>
<accession>A0A6B0UFA3</accession>
<proteinExistence type="predicted"/>
<sequence length="101" mass="11430">MIQWGMYFVAHFLISLRNALPSRCFLINSPDSHIASSTSSSSLIDNDSRVKPSFFGHDLQFSRRHSSNGFSHRQSVLTSSRLKCFPPAFDNAAKHRVKFAQ</sequence>
<organism evidence="2">
    <name type="scientific">Ixodes ricinus</name>
    <name type="common">Common tick</name>
    <name type="synonym">Acarus ricinus</name>
    <dbReference type="NCBI Taxonomy" id="34613"/>
    <lineage>
        <taxon>Eukaryota</taxon>
        <taxon>Metazoa</taxon>
        <taxon>Ecdysozoa</taxon>
        <taxon>Arthropoda</taxon>
        <taxon>Chelicerata</taxon>
        <taxon>Arachnida</taxon>
        <taxon>Acari</taxon>
        <taxon>Parasitiformes</taxon>
        <taxon>Ixodida</taxon>
        <taxon>Ixodoidea</taxon>
        <taxon>Ixodidae</taxon>
        <taxon>Ixodinae</taxon>
        <taxon>Ixodes</taxon>
    </lineage>
</organism>
<name>A0A6B0UFA3_IXORI</name>
<feature type="signal peptide" evidence="1">
    <location>
        <begin position="1"/>
        <end position="19"/>
    </location>
</feature>
<evidence type="ECO:0000256" key="1">
    <source>
        <dbReference type="SAM" id="SignalP"/>
    </source>
</evidence>
<reference evidence="2" key="1">
    <citation type="submission" date="2019-12" db="EMBL/GenBank/DDBJ databases">
        <title>An insight into the sialome of adult female Ixodes ricinus ticks feeding for 6 days.</title>
        <authorList>
            <person name="Perner J."/>
            <person name="Ribeiro J.M.C."/>
        </authorList>
    </citation>
    <scope>NUCLEOTIDE SEQUENCE</scope>
    <source>
        <strain evidence="2">Semi-engorged</strain>
        <tissue evidence="2">Salivary glands</tissue>
    </source>
</reference>
<evidence type="ECO:0000313" key="2">
    <source>
        <dbReference type="EMBL" id="MXU88387.1"/>
    </source>
</evidence>
<dbReference type="AlphaFoldDB" id="A0A6B0UFA3"/>
<feature type="chain" id="PRO_5025374161" evidence="1">
    <location>
        <begin position="20"/>
        <end position="101"/>
    </location>
</feature>